<feature type="transmembrane region" description="Helical" evidence="8">
    <location>
        <begin position="152"/>
        <end position="176"/>
    </location>
</feature>
<dbReference type="InterPro" id="IPR003593">
    <property type="entry name" value="AAA+_ATPase"/>
</dbReference>
<dbReference type="SMART" id="SM00382">
    <property type="entry name" value="AAA"/>
    <property type="match status" value="1"/>
</dbReference>
<sequence>MVSKLLTHFVGFLALAAFDDPTDRDVRFALVRALALASEVSSAAAFPDTRAGFVPPITRANRKTNPTANSSAGSQAVTPPCVQSHAQACLRRHGPHLESFAPRHTLHDTSPVPPHAAPAAPPKELARSFLGVFRYSGRALELVWSTSRTLTIALALLTLIAGLLPAGIAYVGAHIVDAVLGASKLWAAHGTAPLRSVFEWVVLEGVLVAAMAGAQRGLSLCQSLLRAQLGQRVNVLILEKALTLELAHFEDSEFYDKLTRARREASSRPLSLITRTFGLGQNAISLLSYGSLLFQFSPWAVAVLLLAGLPSFFAETKFSGDAFRLFRWRSPETRMQLYLETVLAREDHAKEVKLFGLGPLFLQRYRDIFHMLYRADRDLAVRRDSWGFGLGLLGTLALYGAYAWIAASTVMARITLGQMTMYLSLFRQGQSAVSAMLSAIGGMYEDNLYLSTLYEYLETPVPAATGTVRHGATPEDGIRFERVSFTYPGAGEPALRDIDLHIRPGESLALVGQNGSGKTTLIKLLTRLYSPDSGRILLDGTDLREWDESVLLQRIGVIFQDFARYQMRVGENVGAGDVTHFNDEARWREASDKGMASDFIDNLPAGFETPLGKWFNDGRELSGGQWQKIALARAFMRSRADILVLDEPTAAMDAQAEATIFEHFRELSGGRIAILISHRFSTVRMADQIIVIQDGRIIERGNHGQLMAEDGHYAHLFSLQAQGYR</sequence>
<keyword evidence="12" id="KW-1185">Reference proteome</keyword>
<feature type="domain" description="ABC transmembrane type-1" evidence="10">
    <location>
        <begin position="152"/>
        <end position="445"/>
    </location>
</feature>
<keyword evidence="3" id="KW-0547">Nucleotide-binding</keyword>
<keyword evidence="6 8" id="KW-0472">Membrane</keyword>
<keyword evidence="5 8" id="KW-1133">Transmembrane helix</keyword>
<evidence type="ECO:0000256" key="3">
    <source>
        <dbReference type="ARBA" id="ARBA00022741"/>
    </source>
</evidence>
<feature type="transmembrane region" description="Helical" evidence="8">
    <location>
        <begin position="386"/>
        <end position="405"/>
    </location>
</feature>
<dbReference type="Gene3D" id="3.40.50.300">
    <property type="entry name" value="P-loop containing nucleotide triphosphate hydrolases"/>
    <property type="match status" value="1"/>
</dbReference>
<feature type="compositionally biased region" description="Pro residues" evidence="7">
    <location>
        <begin position="111"/>
        <end position="120"/>
    </location>
</feature>
<evidence type="ECO:0000256" key="2">
    <source>
        <dbReference type="ARBA" id="ARBA00022692"/>
    </source>
</evidence>
<keyword evidence="4 11" id="KW-0067">ATP-binding</keyword>
<evidence type="ECO:0000256" key="6">
    <source>
        <dbReference type="ARBA" id="ARBA00023136"/>
    </source>
</evidence>
<name>A0ABV3QB68_9GAMM</name>
<dbReference type="EMBL" id="JBFOHK010000001">
    <property type="protein sequence ID" value="MEW9570426.1"/>
    <property type="molecule type" value="Genomic_DNA"/>
</dbReference>
<evidence type="ECO:0000313" key="11">
    <source>
        <dbReference type="EMBL" id="MEW9570426.1"/>
    </source>
</evidence>
<dbReference type="PROSITE" id="PS50929">
    <property type="entry name" value="ABC_TM1F"/>
    <property type="match status" value="1"/>
</dbReference>
<dbReference type="RefSeq" id="WP_367852521.1">
    <property type="nucleotide sequence ID" value="NZ_JBFOHK010000001.1"/>
</dbReference>
<evidence type="ECO:0000256" key="4">
    <source>
        <dbReference type="ARBA" id="ARBA00022840"/>
    </source>
</evidence>
<dbReference type="Proteomes" id="UP001556220">
    <property type="component" value="Unassembled WGS sequence"/>
</dbReference>
<evidence type="ECO:0000259" key="10">
    <source>
        <dbReference type="PROSITE" id="PS50929"/>
    </source>
</evidence>
<accession>A0ABV3QB68</accession>
<feature type="transmembrane region" description="Helical" evidence="8">
    <location>
        <begin position="296"/>
        <end position="314"/>
    </location>
</feature>
<dbReference type="GO" id="GO:0005524">
    <property type="term" value="F:ATP binding"/>
    <property type="evidence" value="ECO:0007669"/>
    <property type="project" value="UniProtKB-KW"/>
</dbReference>
<feature type="domain" description="ABC transporter" evidence="9">
    <location>
        <begin position="478"/>
        <end position="719"/>
    </location>
</feature>
<evidence type="ECO:0000259" key="9">
    <source>
        <dbReference type="PROSITE" id="PS50893"/>
    </source>
</evidence>
<dbReference type="PANTHER" id="PTHR43394">
    <property type="entry name" value="ATP-DEPENDENT PERMEASE MDL1, MITOCHONDRIAL"/>
    <property type="match status" value="1"/>
</dbReference>
<evidence type="ECO:0000256" key="8">
    <source>
        <dbReference type="SAM" id="Phobius"/>
    </source>
</evidence>
<dbReference type="PROSITE" id="PS50893">
    <property type="entry name" value="ABC_TRANSPORTER_2"/>
    <property type="match status" value="1"/>
</dbReference>
<dbReference type="InterPro" id="IPR036640">
    <property type="entry name" value="ABC1_TM_sf"/>
</dbReference>
<evidence type="ECO:0000313" key="12">
    <source>
        <dbReference type="Proteomes" id="UP001556220"/>
    </source>
</evidence>
<gene>
    <name evidence="11" type="ORF">ABQJ54_01535</name>
</gene>
<dbReference type="InterPro" id="IPR003439">
    <property type="entry name" value="ABC_transporter-like_ATP-bd"/>
</dbReference>
<comment type="caution">
    <text evidence="11">The sequence shown here is derived from an EMBL/GenBank/DDBJ whole genome shotgun (WGS) entry which is preliminary data.</text>
</comment>
<keyword evidence="2 8" id="KW-0812">Transmembrane</keyword>
<evidence type="ECO:0000256" key="1">
    <source>
        <dbReference type="ARBA" id="ARBA00004651"/>
    </source>
</evidence>
<organism evidence="11 12">
    <name type="scientific">Rhodanobacter lycopersici</name>
    <dbReference type="NCBI Taxonomy" id="3162487"/>
    <lineage>
        <taxon>Bacteria</taxon>
        <taxon>Pseudomonadati</taxon>
        <taxon>Pseudomonadota</taxon>
        <taxon>Gammaproteobacteria</taxon>
        <taxon>Lysobacterales</taxon>
        <taxon>Rhodanobacteraceae</taxon>
        <taxon>Rhodanobacter</taxon>
    </lineage>
</organism>
<feature type="region of interest" description="Disordered" evidence="7">
    <location>
        <begin position="57"/>
        <end position="78"/>
    </location>
</feature>
<dbReference type="InterPro" id="IPR027417">
    <property type="entry name" value="P-loop_NTPase"/>
</dbReference>
<dbReference type="SUPFAM" id="SSF52540">
    <property type="entry name" value="P-loop containing nucleoside triphosphate hydrolases"/>
    <property type="match status" value="1"/>
</dbReference>
<evidence type="ECO:0000256" key="7">
    <source>
        <dbReference type="SAM" id="MobiDB-lite"/>
    </source>
</evidence>
<protein>
    <submittedName>
        <fullName evidence="11">ABC transporter ATP-binding protein</fullName>
    </submittedName>
</protein>
<dbReference type="InterPro" id="IPR011527">
    <property type="entry name" value="ABC1_TM_dom"/>
</dbReference>
<evidence type="ECO:0000256" key="5">
    <source>
        <dbReference type="ARBA" id="ARBA00022989"/>
    </source>
</evidence>
<feature type="region of interest" description="Disordered" evidence="7">
    <location>
        <begin position="100"/>
        <end position="120"/>
    </location>
</feature>
<dbReference type="PANTHER" id="PTHR43394:SF1">
    <property type="entry name" value="ATP-BINDING CASSETTE SUB-FAMILY B MEMBER 10, MITOCHONDRIAL"/>
    <property type="match status" value="1"/>
</dbReference>
<feature type="compositionally biased region" description="Polar residues" evidence="7">
    <location>
        <begin position="63"/>
        <end position="77"/>
    </location>
</feature>
<comment type="subcellular location">
    <subcellularLocation>
        <location evidence="1">Cell membrane</location>
        <topology evidence="1">Multi-pass membrane protein</topology>
    </subcellularLocation>
</comment>
<reference evidence="11 12" key="1">
    <citation type="submission" date="2024-06" db="EMBL/GenBank/DDBJ databases">
        <authorList>
            <person name="Woo H."/>
        </authorList>
    </citation>
    <scope>NUCLEOTIDE SEQUENCE [LARGE SCALE GENOMIC DNA]</scope>
    <source>
        <strain evidence="11 12">Si-c</strain>
    </source>
</reference>
<dbReference type="Pfam" id="PF00005">
    <property type="entry name" value="ABC_tran"/>
    <property type="match status" value="1"/>
</dbReference>
<dbReference type="SUPFAM" id="SSF90123">
    <property type="entry name" value="ABC transporter transmembrane region"/>
    <property type="match status" value="1"/>
</dbReference>
<dbReference type="Gene3D" id="1.20.1560.10">
    <property type="entry name" value="ABC transporter type 1, transmembrane domain"/>
    <property type="match status" value="1"/>
</dbReference>
<proteinExistence type="predicted"/>
<dbReference type="InterPro" id="IPR039421">
    <property type="entry name" value="Type_1_exporter"/>
</dbReference>
<dbReference type="InterPro" id="IPR017871">
    <property type="entry name" value="ABC_transporter-like_CS"/>
</dbReference>
<dbReference type="PROSITE" id="PS00211">
    <property type="entry name" value="ABC_TRANSPORTER_1"/>
    <property type="match status" value="1"/>
</dbReference>